<dbReference type="EMBL" id="BMRB01000005">
    <property type="protein sequence ID" value="GGS49659.1"/>
    <property type="molecule type" value="Genomic_DNA"/>
</dbReference>
<evidence type="ECO:0000256" key="2">
    <source>
        <dbReference type="SAM" id="SignalP"/>
    </source>
</evidence>
<proteinExistence type="inferred from homology"/>
<dbReference type="PANTHER" id="PTHR30535">
    <property type="entry name" value="VITAMIN B12-BINDING PROTEIN"/>
    <property type="match status" value="1"/>
</dbReference>
<dbReference type="RefSeq" id="WP_189213113.1">
    <property type="nucleotide sequence ID" value="NZ_BMRB01000005.1"/>
</dbReference>
<dbReference type="PROSITE" id="PS50983">
    <property type="entry name" value="FE_B12_PBP"/>
    <property type="match status" value="1"/>
</dbReference>
<accession>A0A918LHT0</accession>
<dbReference type="Proteomes" id="UP000660680">
    <property type="component" value="Unassembled WGS sequence"/>
</dbReference>
<keyword evidence="5" id="KW-1185">Reference proteome</keyword>
<dbReference type="Pfam" id="PF01497">
    <property type="entry name" value="Peripla_BP_2"/>
    <property type="match status" value="1"/>
</dbReference>
<evidence type="ECO:0000259" key="3">
    <source>
        <dbReference type="PROSITE" id="PS50983"/>
    </source>
</evidence>
<dbReference type="PANTHER" id="PTHR30535:SF7">
    <property type="entry name" value="IRON(III) DICITRATE-BINDING PROTEIN"/>
    <property type="match status" value="1"/>
</dbReference>
<feature type="domain" description="Fe/B12 periplasmic-binding" evidence="3">
    <location>
        <begin position="59"/>
        <end position="340"/>
    </location>
</feature>
<reference evidence="4" key="1">
    <citation type="journal article" date="2014" name="Int. J. Syst. Evol. Microbiol.">
        <title>Complete genome sequence of Corynebacterium casei LMG S-19264T (=DSM 44701T), isolated from a smear-ripened cheese.</title>
        <authorList>
            <consortium name="US DOE Joint Genome Institute (JGI-PGF)"/>
            <person name="Walter F."/>
            <person name="Albersmeier A."/>
            <person name="Kalinowski J."/>
            <person name="Ruckert C."/>
        </authorList>
    </citation>
    <scope>NUCLEOTIDE SEQUENCE</scope>
    <source>
        <strain evidence="4">JCM 3276</strain>
    </source>
</reference>
<protein>
    <recommendedName>
        <fullName evidence="3">Fe/B12 periplasmic-binding domain-containing protein</fullName>
    </recommendedName>
</protein>
<dbReference type="Gene3D" id="3.40.50.1980">
    <property type="entry name" value="Nitrogenase molybdenum iron protein domain"/>
    <property type="match status" value="2"/>
</dbReference>
<comment type="caution">
    <text evidence="4">The sequence shown here is derived from an EMBL/GenBank/DDBJ whole genome shotgun (WGS) entry which is preliminary data.</text>
</comment>
<dbReference type="PROSITE" id="PS51257">
    <property type="entry name" value="PROKAR_LIPOPROTEIN"/>
    <property type="match status" value="1"/>
</dbReference>
<dbReference type="SUPFAM" id="SSF53807">
    <property type="entry name" value="Helical backbone' metal receptor"/>
    <property type="match status" value="1"/>
</dbReference>
<sequence length="340" mass="35096">MSARGAALAALALAAATACGTAAPGPQTAPDDVGEGRTAYPLRLDNCGDTYTFTKAPGRVVVMNGGSVAEVSTLLALGLGDRVIANAQSYGASETPGRVEAIAALPTGGVALNNLQDIPREAMLGLRPDLVISTHTGGFASESGFATRADLRAAGANTYVPPAACADDRAPTIEDSHAMIRDLGAVFDVPGRAEEIIADSTARIAATAAKVRDRPVGQVMIVFPGMGAADLDSVAGNGIWNDILAKAGAVNAFADATRATFASISAEQAAAAEVDALIVVDYLNPDPEATVRALFQRFPQWRAAVDNRFLVLSDSLYFGPDNHLAVERIAGLVHPDVFRQ</sequence>
<reference evidence="4" key="2">
    <citation type="submission" date="2020-09" db="EMBL/GenBank/DDBJ databases">
        <authorList>
            <person name="Sun Q."/>
            <person name="Ohkuma M."/>
        </authorList>
    </citation>
    <scope>NUCLEOTIDE SEQUENCE</scope>
    <source>
        <strain evidence="4">JCM 3276</strain>
    </source>
</reference>
<feature type="chain" id="PRO_5037219704" description="Fe/B12 periplasmic-binding domain-containing protein" evidence="2">
    <location>
        <begin position="23"/>
        <end position="340"/>
    </location>
</feature>
<feature type="signal peptide" evidence="2">
    <location>
        <begin position="1"/>
        <end position="22"/>
    </location>
</feature>
<dbReference type="InterPro" id="IPR050902">
    <property type="entry name" value="ABC_Transporter_SBP"/>
</dbReference>
<evidence type="ECO:0000256" key="1">
    <source>
        <dbReference type="ARBA" id="ARBA00008814"/>
    </source>
</evidence>
<evidence type="ECO:0000313" key="5">
    <source>
        <dbReference type="Proteomes" id="UP000660680"/>
    </source>
</evidence>
<organism evidence="4 5">
    <name type="scientific">Actinokineospora fastidiosa</name>
    <dbReference type="NCBI Taxonomy" id="1816"/>
    <lineage>
        <taxon>Bacteria</taxon>
        <taxon>Bacillati</taxon>
        <taxon>Actinomycetota</taxon>
        <taxon>Actinomycetes</taxon>
        <taxon>Pseudonocardiales</taxon>
        <taxon>Pseudonocardiaceae</taxon>
        <taxon>Actinokineospora</taxon>
    </lineage>
</organism>
<dbReference type="InterPro" id="IPR002491">
    <property type="entry name" value="ABC_transptr_periplasmic_BD"/>
</dbReference>
<dbReference type="AlphaFoldDB" id="A0A918LHT0"/>
<keyword evidence="2" id="KW-0732">Signal</keyword>
<evidence type="ECO:0000313" key="4">
    <source>
        <dbReference type="EMBL" id="GGS49659.1"/>
    </source>
</evidence>
<name>A0A918LHT0_9PSEU</name>
<gene>
    <name evidence="4" type="ORF">GCM10010171_50980</name>
</gene>
<comment type="similarity">
    <text evidence="1">Belongs to the bacterial solute-binding protein 8 family.</text>
</comment>